<dbReference type="InterPro" id="IPR003761">
    <property type="entry name" value="Exonuc_VII_S"/>
</dbReference>
<dbReference type="Gene3D" id="1.10.287.1040">
    <property type="entry name" value="Exonuclease VII, small subunit"/>
    <property type="match status" value="1"/>
</dbReference>
<evidence type="ECO:0000313" key="7">
    <source>
        <dbReference type="EMBL" id="EPR69108.1"/>
    </source>
</evidence>
<dbReference type="NCBIfam" id="TIGR01280">
    <property type="entry name" value="xseB"/>
    <property type="match status" value="1"/>
</dbReference>
<dbReference type="GO" id="GO:0006308">
    <property type="term" value="P:DNA catabolic process"/>
    <property type="evidence" value="ECO:0007669"/>
    <property type="project" value="UniProtKB-UniRule"/>
</dbReference>
<comment type="similarity">
    <text evidence="1">Belongs to the XseB family.</text>
</comment>
<dbReference type="Pfam" id="PF02609">
    <property type="entry name" value="Exonuc_VII_S"/>
    <property type="match status" value="1"/>
</dbReference>
<keyword evidence="2" id="KW-0963">Cytoplasm</keyword>
<keyword evidence="4" id="KW-0378">Hydrolase</keyword>
<sequence>MKSKKDNLSYDEAISRLDHLVKQLEEGEQGMDDLTKMVKEASDLVKVCKQN</sequence>
<evidence type="ECO:0000256" key="6">
    <source>
        <dbReference type="NCBIfam" id="TIGR01280"/>
    </source>
</evidence>
<dbReference type="InterPro" id="IPR037004">
    <property type="entry name" value="Exonuc_VII_ssu_sf"/>
</dbReference>
<proteinExistence type="inferred from homology"/>
<accession>S7WYV2</accession>
<dbReference type="SUPFAM" id="SSF116842">
    <property type="entry name" value="XseB-like"/>
    <property type="match status" value="1"/>
</dbReference>
<dbReference type="EMBL" id="ATNM01000074">
    <property type="protein sequence ID" value="EPR69108.1"/>
    <property type="molecule type" value="Genomic_DNA"/>
</dbReference>
<gene>
    <name evidence="7" type="ORF">ADICYQ_1880</name>
</gene>
<evidence type="ECO:0000256" key="4">
    <source>
        <dbReference type="ARBA" id="ARBA00022801"/>
    </source>
</evidence>
<dbReference type="Proteomes" id="UP000014974">
    <property type="component" value="Unassembled WGS sequence"/>
</dbReference>
<dbReference type="GO" id="GO:0009318">
    <property type="term" value="C:exodeoxyribonuclease VII complex"/>
    <property type="evidence" value="ECO:0007669"/>
    <property type="project" value="UniProtKB-UniRule"/>
</dbReference>
<evidence type="ECO:0000256" key="2">
    <source>
        <dbReference type="ARBA" id="ARBA00022490"/>
    </source>
</evidence>
<dbReference type="RefSeq" id="WP_020892138.1">
    <property type="nucleotide sequence ID" value="NZ_ATNM01000074.1"/>
</dbReference>
<keyword evidence="5" id="KW-0269">Exonuclease</keyword>
<comment type="caution">
    <text evidence="7">The sequence shown here is derived from an EMBL/GenBank/DDBJ whole genome shotgun (WGS) entry which is preliminary data.</text>
</comment>
<evidence type="ECO:0000256" key="3">
    <source>
        <dbReference type="ARBA" id="ARBA00022722"/>
    </source>
</evidence>
<keyword evidence="3" id="KW-0540">Nuclease</keyword>
<dbReference type="STRING" id="641524.ADICYQ_1880"/>
<evidence type="ECO:0000256" key="5">
    <source>
        <dbReference type="ARBA" id="ARBA00022839"/>
    </source>
</evidence>
<evidence type="ECO:0000313" key="8">
    <source>
        <dbReference type="Proteomes" id="UP000014974"/>
    </source>
</evidence>
<protein>
    <recommendedName>
        <fullName evidence="6">Exodeoxyribonuclease VII small subunit</fullName>
        <ecNumber evidence="6">3.1.11.6</ecNumber>
    </recommendedName>
</protein>
<dbReference type="EC" id="3.1.11.6" evidence="6"/>
<organism evidence="7 8">
    <name type="scientific">Cyclobacterium qasimii M12-11B</name>
    <dbReference type="NCBI Taxonomy" id="641524"/>
    <lineage>
        <taxon>Bacteria</taxon>
        <taxon>Pseudomonadati</taxon>
        <taxon>Bacteroidota</taxon>
        <taxon>Cytophagia</taxon>
        <taxon>Cytophagales</taxon>
        <taxon>Cyclobacteriaceae</taxon>
        <taxon>Cyclobacterium</taxon>
    </lineage>
</organism>
<evidence type="ECO:0000256" key="1">
    <source>
        <dbReference type="ARBA" id="ARBA00009998"/>
    </source>
</evidence>
<name>S7WYV2_9BACT</name>
<dbReference type="AlphaFoldDB" id="S7WYV2"/>
<dbReference type="GO" id="GO:0008855">
    <property type="term" value="F:exodeoxyribonuclease VII activity"/>
    <property type="evidence" value="ECO:0007669"/>
    <property type="project" value="UniProtKB-UniRule"/>
</dbReference>
<reference evidence="7 8" key="1">
    <citation type="journal article" date="2013" name="Genome Announc.">
        <title>Draft Genome Sequence of Cyclobacterium qasimii Strain M12-11BT, Isolated from Arctic Marine Sediment.</title>
        <authorList>
            <person name="Shivaji S."/>
            <person name="Ara S."/>
            <person name="Singh A."/>
            <person name="Kumar Pinnaka A."/>
        </authorList>
    </citation>
    <scope>NUCLEOTIDE SEQUENCE [LARGE SCALE GENOMIC DNA]</scope>
    <source>
        <strain evidence="7 8">M12-11B</strain>
    </source>
</reference>